<evidence type="ECO:0000313" key="1">
    <source>
        <dbReference type="EMBL" id="RIV23634.1"/>
    </source>
</evidence>
<sequence>MKRQPKYQIVAKGPFVELTRTATTETQCRRILKLIRQAHLSALDYNMPKPKRPPNRPDRFGKFGRQETYKAQMASWQAYRADPENRLSVQIINLQQQSTNN</sequence>
<dbReference type="AlphaFoldDB" id="A0A418MBA6"/>
<evidence type="ECO:0000313" key="2">
    <source>
        <dbReference type="Proteomes" id="UP000283523"/>
    </source>
</evidence>
<proteinExistence type="predicted"/>
<comment type="caution">
    <text evidence="1">The sequence shown here is derived from an EMBL/GenBank/DDBJ whole genome shotgun (WGS) entry which is preliminary data.</text>
</comment>
<name>A0A418MBA6_9BACT</name>
<dbReference type="EMBL" id="QXED01000003">
    <property type="protein sequence ID" value="RIV23634.1"/>
    <property type="molecule type" value="Genomic_DNA"/>
</dbReference>
<gene>
    <name evidence="1" type="ORF">DYU11_11675</name>
</gene>
<reference evidence="1 2" key="1">
    <citation type="submission" date="2018-08" db="EMBL/GenBank/DDBJ databases">
        <title>Fibrisoma montanum sp. nov., isolated from Danxia mountain soil.</title>
        <authorList>
            <person name="Huang Y."/>
        </authorList>
    </citation>
    <scope>NUCLEOTIDE SEQUENCE [LARGE SCALE GENOMIC DNA]</scope>
    <source>
        <strain evidence="1 2">HYT19</strain>
    </source>
</reference>
<accession>A0A418MBA6</accession>
<keyword evidence="2" id="KW-1185">Reference proteome</keyword>
<dbReference type="RefSeq" id="WP_119667850.1">
    <property type="nucleotide sequence ID" value="NZ_QXED01000003.1"/>
</dbReference>
<protein>
    <submittedName>
        <fullName evidence="1">Uncharacterized protein</fullName>
    </submittedName>
</protein>
<organism evidence="1 2">
    <name type="scientific">Fibrisoma montanum</name>
    <dbReference type="NCBI Taxonomy" id="2305895"/>
    <lineage>
        <taxon>Bacteria</taxon>
        <taxon>Pseudomonadati</taxon>
        <taxon>Bacteroidota</taxon>
        <taxon>Cytophagia</taxon>
        <taxon>Cytophagales</taxon>
        <taxon>Spirosomataceae</taxon>
        <taxon>Fibrisoma</taxon>
    </lineage>
</organism>
<dbReference type="Proteomes" id="UP000283523">
    <property type="component" value="Unassembled WGS sequence"/>
</dbReference>